<name>A0ABR7ULK2_9FLAO</name>
<dbReference type="InterPro" id="IPR011330">
    <property type="entry name" value="Glyco_hydro/deAcase_b/a-brl"/>
</dbReference>
<dbReference type="Pfam" id="PF01522">
    <property type="entry name" value="Polysacc_deac_1"/>
    <property type="match status" value="1"/>
</dbReference>
<proteinExistence type="predicted"/>
<evidence type="ECO:0000313" key="4">
    <source>
        <dbReference type="EMBL" id="MBD0723676.1"/>
    </source>
</evidence>
<evidence type="ECO:0000256" key="1">
    <source>
        <dbReference type="ARBA" id="ARBA00004613"/>
    </source>
</evidence>
<dbReference type="EMBL" id="NASZ01000001">
    <property type="protein sequence ID" value="MBD0723676.1"/>
    <property type="molecule type" value="Genomic_DNA"/>
</dbReference>
<dbReference type="PANTHER" id="PTHR34216:SF3">
    <property type="entry name" value="POLY-BETA-1,6-N-ACETYL-D-GLUCOSAMINE N-DEACETYLASE"/>
    <property type="match status" value="1"/>
</dbReference>
<evidence type="ECO:0000313" key="5">
    <source>
        <dbReference type="Proteomes" id="UP000661715"/>
    </source>
</evidence>
<accession>A0ABR7ULK2</accession>
<dbReference type="RefSeq" id="WP_238929343.1">
    <property type="nucleotide sequence ID" value="NZ_NASZ01000001.1"/>
</dbReference>
<comment type="caution">
    <text evidence="4">The sequence shown here is derived from an EMBL/GenBank/DDBJ whole genome shotgun (WGS) entry which is preliminary data.</text>
</comment>
<sequence>MKIQGFLGAMALFLMLGCQQKTTTPDSMKTAIPEEEKDTVAILKEPQKEITNDAAAILARKEVPILCYHNIKDFSASAGEMTKTYTVKPAAFAEQMKALSDAGYHSILPDQLYDYLLHNKPLPEKPVMITFDDTRGEQYSIGAAEMKKYNFKGVFFVMTVSINRPNYLSEAEIKELSDSGNAIAAHTWDHHMVTKYSGEDWNTQLVKPKAKLEAIIGKPINYFAYPFGLWNAAAIPEIKKSGYNMAFILSTKRDSLNPLFTVRRMIVSGNWTTERMMQSIEGTFKNAK</sequence>
<evidence type="ECO:0000259" key="3">
    <source>
        <dbReference type="PROSITE" id="PS51677"/>
    </source>
</evidence>
<gene>
    <name evidence="4" type="ORF">B6A10_00625</name>
</gene>
<comment type="subcellular location">
    <subcellularLocation>
        <location evidence="1">Secreted</location>
    </subcellularLocation>
</comment>
<protein>
    <submittedName>
        <fullName evidence="4">Polysaccharide deacetylase</fullName>
    </submittedName>
</protein>
<dbReference type="Proteomes" id="UP000661715">
    <property type="component" value="Unassembled WGS sequence"/>
</dbReference>
<dbReference type="InterPro" id="IPR002509">
    <property type="entry name" value="NODB_dom"/>
</dbReference>
<dbReference type="PROSITE" id="PS51677">
    <property type="entry name" value="NODB"/>
    <property type="match status" value="1"/>
</dbReference>
<dbReference type="SUPFAM" id="SSF88713">
    <property type="entry name" value="Glycoside hydrolase/deacetylase"/>
    <property type="match status" value="1"/>
</dbReference>
<reference evidence="4 5" key="1">
    <citation type="journal article" date="2020" name="Microbiol. Res.">
        <title>Flavobacterium pokkalii sp. nov., a novel plant growth promoting native rhizobacteria isolated from pokkali rice grown in coastal saline affected agricultural regions of southern India, Kerala.</title>
        <authorList>
            <person name="Menon R.R."/>
            <person name="Kumari S."/>
            <person name="Viver T."/>
            <person name="Rameshkumar N."/>
        </authorList>
    </citation>
    <scope>NUCLEOTIDE SEQUENCE [LARGE SCALE GENOMIC DNA]</scope>
    <source>
        <strain evidence="4 5">L1I52</strain>
    </source>
</reference>
<dbReference type="PROSITE" id="PS51257">
    <property type="entry name" value="PROKAR_LIPOPROTEIN"/>
    <property type="match status" value="1"/>
</dbReference>
<keyword evidence="5" id="KW-1185">Reference proteome</keyword>
<dbReference type="PANTHER" id="PTHR34216">
    <property type="match status" value="1"/>
</dbReference>
<organism evidence="4 5">
    <name type="scientific">Flavobacterium pokkalii</name>
    <dbReference type="NCBI Taxonomy" id="1940408"/>
    <lineage>
        <taxon>Bacteria</taxon>
        <taxon>Pseudomonadati</taxon>
        <taxon>Bacteroidota</taxon>
        <taxon>Flavobacteriia</taxon>
        <taxon>Flavobacteriales</taxon>
        <taxon>Flavobacteriaceae</taxon>
        <taxon>Flavobacterium</taxon>
    </lineage>
</organism>
<dbReference type="CDD" id="cd10918">
    <property type="entry name" value="CE4_NodB_like_5s_6s"/>
    <property type="match status" value="1"/>
</dbReference>
<dbReference type="InterPro" id="IPR051398">
    <property type="entry name" value="Polysacch_Deacetylase"/>
</dbReference>
<evidence type="ECO:0000256" key="2">
    <source>
        <dbReference type="ARBA" id="ARBA00022729"/>
    </source>
</evidence>
<keyword evidence="2" id="KW-0732">Signal</keyword>
<feature type="domain" description="NodB homology" evidence="3">
    <location>
        <begin position="125"/>
        <end position="288"/>
    </location>
</feature>
<dbReference type="Gene3D" id="3.20.20.370">
    <property type="entry name" value="Glycoside hydrolase/deacetylase"/>
    <property type="match status" value="1"/>
</dbReference>